<dbReference type="GeneID" id="36590932"/>
<organism evidence="1 2">
    <name type="scientific">Hyaloscypha bicolor E</name>
    <dbReference type="NCBI Taxonomy" id="1095630"/>
    <lineage>
        <taxon>Eukaryota</taxon>
        <taxon>Fungi</taxon>
        <taxon>Dikarya</taxon>
        <taxon>Ascomycota</taxon>
        <taxon>Pezizomycotina</taxon>
        <taxon>Leotiomycetes</taxon>
        <taxon>Helotiales</taxon>
        <taxon>Hyaloscyphaceae</taxon>
        <taxon>Hyaloscypha</taxon>
        <taxon>Hyaloscypha bicolor</taxon>
    </lineage>
</organism>
<dbReference type="PANTHER" id="PTHR37574">
    <property type="entry name" value="LIPASE B"/>
    <property type="match status" value="1"/>
</dbReference>
<name>A0A2J6TJ20_9HELO</name>
<evidence type="ECO:0000313" key="2">
    <source>
        <dbReference type="Proteomes" id="UP000235371"/>
    </source>
</evidence>
<protein>
    <submittedName>
        <fullName evidence="1">Alpha/beta-hydrolase</fullName>
    </submittedName>
</protein>
<accession>A0A2J6TJ20</accession>
<dbReference type="STRING" id="1095630.A0A2J6TJ20"/>
<proteinExistence type="predicted"/>
<dbReference type="OrthoDB" id="4605274at2759"/>
<dbReference type="InterPro" id="IPR029058">
    <property type="entry name" value="AB_hydrolase_fold"/>
</dbReference>
<dbReference type="Proteomes" id="UP000235371">
    <property type="component" value="Unassembled WGS sequence"/>
</dbReference>
<dbReference type="InterPro" id="IPR053228">
    <property type="entry name" value="Stereospecific_Lipase"/>
</dbReference>
<dbReference type="RefSeq" id="XP_024739923.1">
    <property type="nucleotide sequence ID" value="XM_024882855.1"/>
</dbReference>
<evidence type="ECO:0000313" key="1">
    <source>
        <dbReference type="EMBL" id="PMD63019.1"/>
    </source>
</evidence>
<keyword evidence="1" id="KW-0378">Hydrolase</keyword>
<gene>
    <name evidence="1" type="ORF">K444DRAFT_627868</name>
</gene>
<dbReference type="Gene3D" id="3.40.50.1820">
    <property type="entry name" value="alpha/beta hydrolase"/>
    <property type="match status" value="1"/>
</dbReference>
<reference evidence="1 2" key="1">
    <citation type="submission" date="2016-04" db="EMBL/GenBank/DDBJ databases">
        <title>A degradative enzymes factory behind the ericoid mycorrhizal symbiosis.</title>
        <authorList>
            <consortium name="DOE Joint Genome Institute"/>
            <person name="Martino E."/>
            <person name="Morin E."/>
            <person name="Grelet G."/>
            <person name="Kuo A."/>
            <person name="Kohler A."/>
            <person name="Daghino S."/>
            <person name="Barry K."/>
            <person name="Choi C."/>
            <person name="Cichocki N."/>
            <person name="Clum A."/>
            <person name="Copeland A."/>
            <person name="Hainaut M."/>
            <person name="Haridas S."/>
            <person name="Labutti K."/>
            <person name="Lindquist E."/>
            <person name="Lipzen A."/>
            <person name="Khouja H.-R."/>
            <person name="Murat C."/>
            <person name="Ohm R."/>
            <person name="Olson A."/>
            <person name="Spatafora J."/>
            <person name="Veneault-Fourrey C."/>
            <person name="Henrissat B."/>
            <person name="Grigoriev I."/>
            <person name="Martin F."/>
            <person name="Perotto S."/>
        </authorList>
    </citation>
    <scope>NUCLEOTIDE SEQUENCE [LARGE SCALE GENOMIC DNA]</scope>
    <source>
        <strain evidence="1 2">E</strain>
    </source>
</reference>
<keyword evidence="2" id="KW-1185">Reference proteome</keyword>
<dbReference type="SUPFAM" id="SSF53474">
    <property type="entry name" value="alpha/beta-Hydrolases"/>
    <property type="match status" value="1"/>
</dbReference>
<dbReference type="EMBL" id="KZ613783">
    <property type="protein sequence ID" value="PMD63019.1"/>
    <property type="molecule type" value="Genomic_DNA"/>
</dbReference>
<dbReference type="GO" id="GO:0016787">
    <property type="term" value="F:hydrolase activity"/>
    <property type="evidence" value="ECO:0007669"/>
    <property type="project" value="UniProtKB-KW"/>
</dbReference>
<sequence length="529" mass="56383">MGHDIVARTWDSLWSEGFIAEGPRITSELLCRRSPLMMKVCIFLFLQKSPESCVLYSIPFPLLLQRTRITMRCYAFLAAAAPLVHALPAPAPAPVAAPAPKPLPLPQGVEADPVTGLVSGLINGVLNIGSLSSAVPEIISDLGNVLDSAGVVTGRSADRHSDEYPASDDPSRWCFWNHICESISIAGIGYSFECSHTANSAANVNPPVPFSKTFYNTVFGNAPFDIAESALRAAIYIPPGFTWGAKQPVLMSPGTGATGVETFSSNIGKLLSGTSFADPVYLNVPQNLLNDAQANAEYVAYALQYLYAMTSKKPAIVTWSQGSLDTQWVFKYWPSVPKIVTDHIAISPDYHGTVLAYTLCPGFTTANAIACVPSVIQQQYNSNFVTKLRSNGGDSAYVPTTTVYSLTDEIVQPQEGTAASGFLNDARNVGVSNTFLQGACLAEPAGLLYTHEGVLYNPVAYALVVDALQHPGPGSFSRVSGQCGAIVAPGLSLSDVIETEALIPLAVLNIFAYSPKVDNEPVLKAYATH</sequence>
<dbReference type="InParanoid" id="A0A2J6TJ20"/>
<dbReference type="AlphaFoldDB" id="A0A2J6TJ20"/>
<dbReference type="PANTHER" id="PTHR37574:SF1">
    <property type="entry name" value="LIPASE B"/>
    <property type="match status" value="1"/>
</dbReference>